<dbReference type="AlphaFoldDB" id="A0A673ABB7"/>
<evidence type="ECO:0000313" key="1">
    <source>
        <dbReference type="Ensembl" id="ENSSORP00005026013.1"/>
    </source>
</evidence>
<reference evidence="1" key="1">
    <citation type="submission" date="2019-06" db="EMBL/GenBank/DDBJ databases">
        <authorList>
            <consortium name="Wellcome Sanger Institute Data Sharing"/>
        </authorList>
    </citation>
    <scope>NUCLEOTIDE SEQUENCE [LARGE SCALE GENOMIC DNA]</scope>
</reference>
<evidence type="ECO:0008006" key="3">
    <source>
        <dbReference type="Google" id="ProtNLM"/>
    </source>
</evidence>
<reference evidence="1" key="3">
    <citation type="submission" date="2025-09" db="UniProtKB">
        <authorList>
            <consortium name="Ensembl"/>
        </authorList>
    </citation>
    <scope>IDENTIFICATION</scope>
</reference>
<sequence>LKLQMNSFILSVLSVNNYFTICCSAINYAYVSDEAILDALRGWSHLSVPPPASLSRTLAADNVGSTDGRFPRKEWWAPMAPLSRKVHKRQDVSSYNLNSFGLRYGK</sequence>
<dbReference type="InParanoid" id="A0A673ABB7"/>
<protein>
    <recommendedName>
        <fullName evidence="3">Kisspeptin 1</fullName>
    </recommendedName>
</protein>
<reference evidence="1" key="2">
    <citation type="submission" date="2025-08" db="UniProtKB">
        <authorList>
            <consortium name="Ensembl"/>
        </authorList>
    </citation>
    <scope>IDENTIFICATION</scope>
</reference>
<proteinExistence type="predicted"/>
<keyword evidence="2" id="KW-1185">Reference proteome</keyword>
<evidence type="ECO:0000313" key="2">
    <source>
        <dbReference type="Proteomes" id="UP000472271"/>
    </source>
</evidence>
<dbReference type="Ensembl" id="ENSSORT00005026782.1">
    <property type="protein sequence ID" value="ENSSORP00005026013.1"/>
    <property type="gene ID" value="ENSSORG00005012498.1"/>
</dbReference>
<dbReference type="Proteomes" id="UP000472271">
    <property type="component" value="Chromosome 5"/>
</dbReference>
<organism evidence="1 2">
    <name type="scientific">Sphaeramia orbicularis</name>
    <name type="common">orbiculate cardinalfish</name>
    <dbReference type="NCBI Taxonomy" id="375764"/>
    <lineage>
        <taxon>Eukaryota</taxon>
        <taxon>Metazoa</taxon>
        <taxon>Chordata</taxon>
        <taxon>Craniata</taxon>
        <taxon>Vertebrata</taxon>
        <taxon>Euteleostomi</taxon>
        <taxon>Actinopterygii</taxon>
        <taxon>Neopterygii</taxon>
        <taxon>Teleostei</taxon>
        <taxon>Neoteleostei</taxon>
        <taxon>Acanthomorphata</taxon>
        <taxon>Gobiaria</taxon>
        <taxon>Kurtiformes</taxon>
        <taxon>Apogonoidei</taxon>
        <taxon>Apogonidae</taxon>
        <taxon>Apogoninae</taxon>
        <taxon>Sphaeramia</taxon>
    </lineage>
</organism>
<accession>A0A673ABB7</accession>
<dbReference type="FunCoup" id="A0A673ABB7">
    <property type="interactions" value="1"/>
</dbReference>
<name>A0A673ABB7_9TELE</name>